<gene>
    <name evidence="10" type="ORF">BDN70DRAFT_920923</name>
</gene>
<reference evidence="10" key="1">
    <citation type="submission" date="2020-11" db="EMBL/GenBank/DDBJ databases">
        <authorList>
            <consortium name="DOE Joint Genome Institute"/>
            <person name="Ahrendt S."/>
            <person name="Riley R."/>
            <person name="Andreopoulos W."/>
            <person name="Labutti K."/>
            <person name="Pangilinan J."/>
            <person name="Ruiz-Duenas F.J."/>
            <person name="Barrasa J.M."/>
            <person name="Sanchez-Garcia M."/>
            <person name="Camarero S."/>
            <person name="Miyauchi S."/>
            <person name="Serrano A."/>
            <person name="Linde D."/>
            <person name="Babiker R."/>
            <person name="Drula E."/>
            <person name="Ayuso-Fernandez I."/>
            <person name="Pacheco R."/>
            <person name="Padilla G."/>
            <person name="Ferreira P."/>
            <person name="Barriuso J."/>
            <person name="Kellner H."/>
            <person name="Castanera R."/>
            <person name="Alfaro M."/>
            <person name="Ramirez L."/>
            <person name="Pisabarro A.G."/>
            <person name="Kuo A."/>
            <person name="Tritt A."/>
            <person name="Lipzen A."/>
            <person name="He G."/>
            <person name="Yan M."/>
            <person name="Ng V."/>
            <person name="Cullen D."/>
            <person name="Martin F."/>
            <person name="Rosso M.-N."/>
            <person name="Henrissat B."/>
            <person name="Hibbett D."/>
            <person name="Martinez A.T."/>
            <person name="Grigoriev I.V."/>
        </authorList>
    </citation>
    <scope>NUCLEOTIDE SEQUENCE</scope>
    <source>
        <strain evidence="10">CIRM-BRFM 674</strain>
    </source>
</reference>
<dbReference type="InterPro" id="IPR001763">
    <property type="entry name" value="Rhodanese-like_dom"/>
</dbReference>
<evidence type="ECO:0000256" key="8">
    <source>
        <dbReference type="ARBA" id="ARBA00048428"/>
    </source>
</evidence>
<comment type="catalytic activity">
    <reaction evidence="8">
        <text>arsenic triglutathione + 3 [thioredoxin]-dithiol + 3 S-adenosyl-L-methionine = trimethylarsine + 3 [thioredoxin]-disulfide + 3 glutathione + 3 S-adenosyl-L-homocysteine + 3 H(+)</text>
        <dbReference type="Rhea" id="RHEA:69432"/>
        <dbReference type="Rhea" id="RHEA-COMP:10698"/>
        <dbReference type="Rhea" id="RHEA-COMP:10700"/>
        <dbReference type="ChEBI" id="CHEBI:15378"/>
        <dbReference type="ChEBI" id="CHEBI:27130"/>
        <dbReference type="ChEBI" id="CHEBI:29950"/>
        <dbReference type="ChEBI" id="CHEBI:50058"/>
        <dbReference type="ChEBI" id="CHEBI:57856"/>
        <dbReference type="ChEBI" id="CHEBI:57925"/>
        <dbReference type="ChEBI" id="CHEBI:59789"/>
        <dbReference type="ChEBI" id="CHEBI:183640"/>
        <dbReference type="EC" id="2.1.1.137"/>
    </reaction>
</comment>
<dbReference type="AlphaFoldDB" id="A0A9P5Z2J7"/>
<dbReference type="PANTHER" id="PTHR43675">
    <property type="entry name" value="ARSENITE METHYLTRANSFERASE"/>
    <property type="match status" value="1"/>
</dbReference>
<dbReference type="InterPro" id="IPR036873">
    <property type="entry name" value="Rhodanese-like_dom_sf"/>
</dbReference>
<dbReference type="InterPro" id="IPR026669">
    <property type="entry name" value="Arsenite_MeTrfase-like"/>
</dbReference>
<dbReference type="GO" id="GO:0030791">
    <property type="term" value="F:arsenite methyltransferase activity"/>
    <property type="evidence" value="ECO:0007669"/>
    <property type="project" value="UniProtKB-EC"/>
</dbReference>
<evidence type="ECO:0000259" key="9">
    <source>
        <dbReference type="PROSITE" id="PS50206"/>
    </source>
</evidence>
<dbReference type="SUPFAM" id="SSF53335">
    <property type="entry name" value="S-adenosyl-L-methionine-dependent methyltransferases"/>
    <property type="match status" value="1"/>
</dbReference>
<dbReference type="PROSITE" id="PS50206">
    <property type="entry name" value="RHODANESE_3"/>
    <property type="match status" value="1"/>
</dbReference>
<sequence length="438" mass="47122">MPSCCQPRTTQLASNDLIDIVNSAYSARAREGVDSEYAKTVAGGLAGYTEEELNSIPEGANMGLSCGNPTAIATLKEGETVVDLGSGGGIDVFLAAAKVGPTGKAIGLDMSEDMIALARKNAAKKGLKPPHVAFAKAALTEPLPIEPDSVDCIISNCVINLLPSDGKGNLLKEVQRILKPGGRIVFSDIVARKPLSEEIKNDVVAYIGCVAGAIDVLQYTKLLENAGLSNIVFEDTKTDLSIYYNFENDQDTFPIHTTPLPSGTAPARPTYDINEWVASYRILATKAGEPPAENPPTVLLRWWDAYPVVKSSPPSITAEEVAALIREGASDPAVKAGFAVVDVRRNDHAGGHVRGSFNRHAQTFYDDLPSLFEEFKNTSKVIFYCQSSNGRGPRCAGWYQDYLDAHAGEHNSQAYVLTDGIKNWLKTFKGEEDLIDAD</sequence>
<dbReference type="Proteomes" id="UP000807469">
    <property type="component" value="Unassembled WGS sequence"/>
</dbReference>
<name>A0A9P5Z2J7_9AGAR</name>
<dbReference type="EMBL" id="MU155203">
    <property type="protein sequence ID" value="KAF9479959.1"/>
    <property type="molecule type" value="Genomic_DNA"/>
</dbReference>
<comment type="catalytic activity">
    <reaction evidence="7">
        <text>arsenic triglutathione + 2 [thioredoxin]-dithiol + 2 S-adenosyl-L-methionine + H2O = dimethylarsinous acid + 2 [thioredoxin]-disulfide + 3 glutathione + 2 S-adenosyl-L-homocysteine + 2 H(+)</text>
        <dbReference type="Rhea" id="RHEA:69464"/>
        <dbReference type="Rhea" id="RHEA-COMP:10698"/>
        <dbReference type="Rhea" id="RHEA-COMP:10700"/>
        <dbReference type="ChEBI" id="CHEBI:15377"/>
        <dbReference type="ChEBI" id="CHEBI:15378"/>
        <dbReference type="ChEBI" id="CHEBI:23808"/>
        <dbReference type="ChEBI" id="CHEBI:29950"/>
        <dbReference type="ChEBI" id="CHEBI:50058"/>
        <dbReference type="ChEBI" id="CHEBI:57856"/>
        <dbReference type="ChEBI" id="CHEBI:57925"/>
        <dbReference type="ChEBI" id="CHEBI:59789"/>
        <dbReference type="ChEBI" id="CHEBI:183640"/>
        <dbReference type="EC" id="2.1.1.137"/>
    </reaction>
</comment>
<evidence type="ECO:0000256" key="4">
    <source>
        <dbReference type="ARBA" id="ARBA00034521"/>
    </source>
</evidence>
<evidence type="ECO:0000313" key="10">
    <source>
        <dbReference type="EMBL" id="KAF9479959.1"/>
    </source>
</evidence>
<dbReference type="EC" id="2.1.1.137" evidence="4"/>
<dbReference type="Gene3D" id="3.40.50.150">
    <property type="entry name" value="Vaccinia Virus protein VP39"/>
    <property type="match status" value="1"/>
</dbReference>
<dbReference type="SUPFAM" id="SSF52821">
    <property type="entry name" value="Rhodanese/Cell cycle control phosphatase"/>
    <property type="match status" value="1"/>
</dbReference>
<evidence type="ECO:0000256" key="5">
    <source>
        <dbReference type="ARBA" id="ARBA00034545"/>
    </source>
</evidence>
<evidence type="ECO:0000256" key="2">
    <source>
        <dbReference type="ARBA" id="ARBA00022691"/>
    </source>
</evidence>
<dbReference type="Gene3D" id="3.40.250.10">
    <property type="entry name" value="Rhodanese-like domain"/>
    <property type="match status" value="1"/>
</dbReference>
<feature type="domain" description="Rhodanese" evidence="9">
    <location>
        <begin position="334"/>
        <end position="433"/>
    </location>
</feature>
<keyword evidence="11" id="KW-1185">Reference proteome</keyword>
<evidence type="ECO:0000313" key="11">
    <source>
        <dbReference type="Proteomes" id="UP000807469"/>
    </source>
</evidence>
<dbReference type="CDD" id="cd02440">
    <property type="entry name" value="AdoMet_MTases"/>
    <property type="match status" value="1"/>
</dbReference>
<evidence type="ECO:0000256" key="1">
    <source>
        <dbReference type="ARBA" id="ARBA00022679"/>
    </source>
</evidence>
<dbReference type="PANTHER" id="PTHR43675:SF8">
    <property type="entry name" value="ARSENITE METHYLTRANSFERASE"/>
    <property type="match status" value="1"/>
</dbReference>
<evidence type="ECO:0000256" key="3">
    <source>
        <dbReference type="ARBA" id="ARBA00034487"/>
    </source>
</evidence>
<dbReference type="InterPro" id="IPR029063">
    <property type="entry name" value="SAM-dependent_MTases_sf"/>
</dbReference>
<keyword evidence="1" id="KW-0808">Transferase</keyword>
<dbReference type="SMART" id="SM00450">
    <property type="entry name" value="RHOD"/>
    <property type="match status" value="1"/>
</dbReference>
<keyword evidence="2" id="KW-0949">S-adenosyl-L-methionine</keyword>
<dbReference type="Pfam" id="PF00581">
    <property type="entry name" value="Rhodanese"/>
    <property type="match status" value="1"/>
</dbReference>
<accession>A0A9P5Z2J7</accession>
<protein>
    <recommendedName>
        <fullName evidence="5">Arsenite methyltransferase</fullName>
        <ecNumber evidence="4">2.1.1.137</ecNumber>
    </recommendedName>
</protein>
<comment type="caution">
    <text evidence="10">The sequence shown here is derived from an EMBL/GenBank/DDBJ whole genome shotgun (WGS) entry which is preliminary data.</text>
</comment>
<dbReference type="OrthoDB" id="8300214at2759"/>
<evidence type="ECO:0000256" key="7">
    <source>
        <dbReference type="ARBA" id="ARBA00047943"/>
    </source>
</evidence>
<proteinExistence type="inferred from homology"/>
<dbReference type="InterPro" id="IPR025714">
    <property type="entry name" value="Methyltranfer_dom"/>
</dbReference>
<dbReference type="Pfam" id="PF13847">
    <property type="entry name" value="Methyltransf_31"/>
    <property type="match status" value="1"/>
</dbReference>
<comment type="similarity">
    <text evidence="3">Belongs to the methyltransferase superfamily. Arsenite methyltransferase family.</text>
</comment>
<evidence type="ECO:0000256" key="6">
    <source>
        <dbReference type="ARBA" id="ARBA00047941"/>
    </source>
</evidence>
<comment type="catalytic activity">
    <reaction evidence="6">
        <text>arsenic triglutathione + [thioredoxin]-dithiol + S-adenosyl-L-methionine + 2 H2O = methylarsonous acid + [thioredoxin]-disulfide + 3 glutathione + S-adenosyl-L-homocysteine + H(+)</text>
        <dbReference type="Rhea" id="RHEA:69460"/>
        <dbReference type="Rhea" id="RHEA-COMP:10698"/>
        <dbReference type="Rhea" id="RHEA-COMP:10700"/>
        <dbReference type="ChEBI" id="CHEBI:15377"/>
        <dbReference type="ChEBI" id="CHEBI:15378"/>
        <dbReference type="ChEBI" id="CHEBI:17826"/>
        <dbReference type="ChEBI" id="CHEBI:29950"/>
        <dbReference type="ChEBI" id="CHEBI:50058"/>
        <dbReference type="ChEBI" id="CHEBI:57856"/>
        <dbReference type="ChEBI" id="CHEBI:57925"/>
        <dbReference type="ChEBI" id="CHEBI:59789"/>
        <dbReference type="ChEBI" id="CHEBI:183640"/>
        <dbReference type="EC" id="2.1.1.137"/>
    </reaction>
</comment>
<organism evidence="10 11">
    <name type="scientific">Pholiota conissans</name>
    <dbReference type="NCBI Taxonomy" id="109636"/>
    <lineage>
        <taxon>Eukaryota</taxon>
        <taxon>Fungi</taxon>
        <taxon>Dikarya</taxon>
        <taxon>Basidiomycota</taxon>
        <taxon>Agaricomycotina</taxon>
        <taxon>Agaricomycetes</taxon>
        <taxon>Agaricomycetidae</taxon>
        <taxon>Agaricales</taxon>
        <taxon>Agaricineae</taxon>
        <taxon>Strophariaceae</taxon>
        <taxon>Pholiota</taxon>
    </lineage>
</organism>